<evidence type="ECO:0000256" key="2">
    <source>
        <dbReference type="ARBA" id="ARBA00023125"/>
    </source>
</evidence>
<dbReference type="InterPro" id="IPR001761">
    <property type="entry name" value="Peripla_BP/Lac1_sug-bd_dom"/>
</dbReference>
<dbReference type="Gene3D" id="3.40.50.2300">
    <property type="match status" value="2"/>
</dbReference>
<dbReference type="CDD" id="cd01392">
    <property type="entry name" value="HTH_LacI"/>
    <property type="match status" value="1"/>
</dbReference>
<dbReference type="InterPro" id="IPR028082">
    <property type="entry name" value="Peripla_BP_I"/>
</dbReference>
<dbReference type="STRING" id="1227549.SAMN05444007_109171"/>
<dbReference type="PANTHER" id="PTHR30146">
    <property type="entry name" value="LACI-RELATED TRANSCRIPTIONAL REPRESSOR"/>
    <property type="match status" value="1"/>
</dbReference>
<reference evidence="5 6" key="1">
    <citation type="submission" date="2016-10" db="EMBL/GenBank/DDBJ databases">
        <authorList>
            <person name="de Groot N.N."/>
        </authorList>
    </citation>
    <scope>NUCLEOTIDE SEQUENCE [LARGE SCALE GENOMIC DNA]</scope>
    <source>
        <strain evidence="5 6">DSM 29340</strain>
    </source>
</reference>
<protein>
    <submittedName>
        <fullName evidence="5">Transcriptional regulator, LacI family</fullName>
    </submittedName>
</protein>
<dbReference type="SUPFAM" id="SSF53822">
    <property type="entry name" value="Periplasmic binding protein-like I"/>
    <property type="match status" value="1"/>
</dbReference>
<dbReference type="GO" id="GO:0000976">
    <property type="term" value="F:transcription cis-regulatory region binding"/>
    <property type="evidence" value="ECO:0007669"/>
    <property type="project" value="TreeGrafter"/>
</dbReference>
<keyword evidence="6" id="KW-1185">Reference proteome</keyword>
<sequence length="312" mass="34153">MVSDKVRERVLAVVERLGYVPDAAASALASKRTDLIGLLVPSLTNNVFAEVLRGIYDASEDTPFNVQIVNFRYSPLKEEQLIRTLLRQKPAGLMVTGFDQTAEARAMLEGADCRVVQIMDSGDDPVDLSIGFSHYASAVDATRHLLACGYRRPAFLGARMDPRSQRRLAGFTDALKETGMFDPTRIVTTPQSSSIGLGTQLFADLIARRPDTDAIFCNNDDLAAGVLLEAQRRYFDVPGKLGVCGFNDLEFSRHLNPGLTTIATPRYDVGRRGFEMLRTAIDTPDEAQGGKVDLPAQLVERGSTRRLDSPSA</sequence>
<dbReference type="InterPro" id="IPR010982">
    <property type="entry name" value="Lambda_DNA-bd_dom_sf"/>
</dbReference>
<dbReference type="InterPro" id="IPR000843">
    <property type="entry name" value="HTH_LacI"/>
</dbReference>
<dbReference type="SUPFAM" id="SSF47413">
    <property type="entry name" value="lambda repressor-like DNA-binding domains"/>
    <property type="match status" value="1"/>
</dbReference>
<dbReference type="Gene3D" id="1.10.260.40">
    <property type="entry name" value="lambda repressor-like DNA-binding domains"/>
    <property type="match status" value="1"/>
</dbReference>
<evidence type="ECO:0000313" key="6">
    <source>
        <dbReference type="Proteomes" id="UP000199379"/>
    </source>
</evidence>
<dbReference type="Pfam" id="PF00532">
    <property type="entry name" value="Peripla_BP_1"/>
    <property type="match status" value="1"/>
</dbReference>
<gene>
    <name evidence="5" type="ORF">SAMN05444007_109171</name>
</gene>
<evidence type="ECO:0000313" key="5">
    <source>
        <dbReference type="EMBL" id="SEJ96098.1"/>
    </source>
</evidence>
<feature type="domain" description="HTH lacI-type" evidence="4">
    <location>
        <begin position="1"/>
        <end position="30"/>
    </location>
</feature>
<dbReference type="EMBL" id="FNYD01000009">
    <property type="protein sequence ID" value="SEJ96098.1"/>
    <property type="molecule type" value="Genomic_DNA"/>
</dbReference>
<evidence type="ECO:0000259" key="4">
    <source>
        <dbReference type="PROSITE" id="PS50932"/>
    </source>
</evidence>
<keyword evidence="3" id="KW-0804">Transcription</keyword>
<organism evidence="5 6">
    <name type="scientific">Cribrihabitans marinus</name>
    <dbReference type="NCBI Taxonomy" id="1227549"/>
    <lineage>
        <taxon>Bacteria</taxon>
        <taxon>Pseudomonadati</taxon>
        <taxon>Pseudomonadota</taxon>
        <taxon>Alphaproteobacteria</taxon>
        <taxon>Rhodobacterales</taxon>
        <taxon>Paracoccaceae</taxon>
        <taxon>Cribrihabitans</taxon>
    </lineage>
</organism>
<dbReference type="CDD" id="cd01575">
    <property type="entry name" value="PBP1_GntR"/>
    <property type="match status" value="1"/>
</dbReference>
<dbReference type="GO" id="GO:0003700">
    <property type="term" value="F:DNA-binding transcription factor activity"/>
    <property type="evidence" value="ECO:0007669"/>
    <property type="project" value="TreeGrafter"/>
</dbReference>
<dbReference type="SMART" id="SM00354">
    <property type="entry name" value="HTH_LACI"/>
    <property type="match status" value="1"/>
</dbReference>
<dbReference type="AlphaFoldDB" id="A0A1H7D2H6"/>
<keyword evidence="2" id="KW-0238">DNA-binding</keyword>
<dbReference type="PANTHER" id="PTHR30146:SF2">
    <property type="entry name" value="HTH-TYPE TRANSCRIPTIONAL REGULATOR GNTR"/>
    <property type="match status" value="1"/>
</dbReference>
<dbReference type="Proteomes" id="UP000199379">
    <property type="component" value="Unassembled WGS sequence"/>
</dbReference>
<evidence type="ECO:0000256" key="3">
    <source>
        <dbReference type="ARBA" id="ARBA00023163"/>
    </source>
</evidence>
<name>A0A1H7D2H6_9RHOB</name>
<keyword evidence="1" id="KW-0805">Transcription regulation</keyword>
<evidence type="ECO:0000256" key="1">
    <source>
        <dbReference type="ARBA" id="ARBA00023015"/>
    </source>
</evidence>
<dbReference type="PROSITE" id="PS50932">
    <property type="entry name" value="HTH_LACI_2"/>
    <property type="match status" value="1"/>
</dbReference>
<accession>A0A1H7D2H6</accession>
<proteinExistence type="predicted"/>